<evidence type="ECO:0000256" key="1">
    <source>
        <dbReference type="ARBA" id="ARBA00022598"/>
    </source>
</evidence>
<sequence length="544" mass="63807">MEIVELSLKSSNTFVNDLHKNKLPNELFFSYNIHDENVYFKRIEDIKRRSFKRDQLVDYLKGYSERFAKRYPKMIENMERLRDPNSVVVIGGQQAGVLTGPLYTIHKVISILVLAREQEEKLNVPVIPVFWIAGEDHDFAEINHVFVSENKLIKKRAMKHELDYLKKLPVSDIQINDRTFVNWTKEIIETYGETDFTNRLLEQIEKCTSRADSFVQVFEELILEMFQDEGLVLINSGDHRLRELEKNCFFEIIEKNSAVGQAVQKKQDCMREYGYKPIIEMKEESANLFYHHDGERYLMDRCSENEFKVEDLGLVFSKEELIKLVTESPERFSNNVVTRPLMQEFLFPTLAFIAGPGEITYWAELKEVFSLFGYEMPPVVPRLNITILERSIERDMKELDISLEEVLERGTEGAREAYLHAHTPVEMKPLVDGAKKEIGAIHRQLKQAALTIDPSLEPLLQKNAFLIENQLDFLTKIVDRRVKEQNEVELSKYRRIENALKPNGQLQERIWNIYYFLNKFGTDFVVELTNLSYTFNDRHKIVKI</sequence>
<reference evidence="5 6" key="1">
    <citation type="submission" date="2023-03" db="EMBL/GenBank/DDBJ databases">
        <title>Bacillus Genome Sequencing.</title>
        <authorList>
            <person name="Dunlap C."/>
        </authorList>
    </citation>
    <scope>NUCLEOTIDE SEQUENCE [LARGE SCALE GENOMIC DNA]</scope>
    <source>
        <strain evidence="5 6">NRS-1717</strain>
    </source>
</reference>
<keyword evidence="6" id="KW-1185">Reference proteome</keyword>
<dbReference type="EMBL" id="JARTFS010000006">
    <property type="protein sequence ID" value="MED4401678.1"/>
    <property type="molecule type" value="Genomic_DNA"/>
</dbReference>
<evidence type="ECO:0000256" key="2">
    <source>
        <dbReference type="HAMAP-Rule" id="MF_01867"/>
    </source>
</evidence>
<evidence type="ECO:0000313" key="5">
    <source>
        <dbReference type="EMBL" id="MED4401678.1"/>
    </source>
</evidence>
<dbReference type="InterPro" id="IPR011199">
    <property type="entry name" value="Bacillithiol_biosynth_BshC"/>
</dbReference>
<dbReference type="RefSeq" id="WP_328015173.1">
    <property type="nucleotide sequence ID" value="NZ_JARTFS010000006.1"/>
</dbReference>
<keyword evidence="1 2" id="KW-0436">Ligase</keyword>
<organism evidence="5 6">
    <name type="scientific">Metabacillus fastidiosus</name>
    <dbReference type="NCBI Taxonomy" id="1458"/>
    <lineage>
        <taxon>Bacteria</taxon>
        <taxon>Bacillati</taxon>
        <taxon>Bacillota</taxon>
        <taxon>Bacilli</taxon>
        <taxon>Bacillales</taxon>
        <taxon>Bacillaceae</taxon>
        <taxon>Metabacillus</taxon>
    </lineage>
</organism>
<accession>A0ABU6NX15</accession>
<name>A0ABU6NX15_9BACI</name>
<feature type="domain" description="Bacillithiol biosynthesis BshC C-terminal coiled-coil" evidence="4">
    <location>
        <begin position="385"/>
        <end position="544"/>
    </location>
</feature>
<comment type="similarity">
    <text evidence="2">Belongs to the BshC family.</text>
</comment>
<comment type="caution">
    <text evidence="5">The sequence shown here is derived from an EMBL/GenBank/DDBJ whole genome shotgun (WGS) entry which is preliminary data.</text>
</comment>
<proteinExistence type="inferred from homology"/>
<dbReference type="Proteomes" id="UP001342826">
    <property type="component" value="Unassembled WGS sequence"/>
</dbReference>
<dbReference type="NCBIfam" id="TIGR03998">
    <property type="entry name" value="thiol_BshC"/>
    <property type="match status" value="1"/>
</dbReference>
<evidence type="ECO:0000259" key="3">
    <source>
        <dbReference type="Pfam" id="PF10079"/>
    </source>
</evidence>
<evidence type="ECO:0000259" key="4">
    <source>
        <dbReference type="Pfam" id="PF24850"/>
    </source>
</evidence>
<gene>
    <name evidence="2 5" type="primary">bshC</name>
    <name evidence="5" type="ORF">P9271_10160</name>
</gene>
<dbReference type="HAMAP" id="MF_01867">
    <property type="entry name" value="BshC"/>
    <property type="match status" value="1"/>
</dbReference>
<feature type="domain" description="Bacillithiol biosynthesis BshC N-terminal Rossmann-like" evidence="3">
    <location>
        <begin position="1"/>
        <end position="383"/>
    </location>
</feature>
<dbReference type="InterPro" id="IPR055398">
    <property type="entry name" value="Rossmann-like_BshC"/>
</dbReference>
<comment type="function">
    <text evidence="2">Involved in bacillithiol (BSH) biosynthesis. May catalyze the last step of the pathway, the addition of cysteine to glucosamine malate (GlcN-Mal) to generate BSH.</text>
</comment>
<dbReference type="Pfam" id="PF10079">
    <property type="entry name" value="Rossmann-like_BshC"/>
    <property type="match status" value="1"/>
</dbReference>
<dbReference type="PIRSF" id="PIRSF012535">
    <property type="entry name" value="UCP012535"/>
    <property type="match status" value="1"/>
</dbReference>
<dbReference type="InterPro" id="IPR055399">
    <property type="entry name" value="CC_BshC"/>
</dbReference>
<protein>
    <recommendedName>
        <fullName evidence="2">Putative cysteine ligase BshC</fullName>
        <ecNumber evidence="2">6.-.-.-</ecNumber>
    </recommendedName>
</protein>
<dbReference type="Pfam" id="PF24850">
    <property type="entry name" value="CC_BshC"/>
    <property type="match status" value="1"/>
</dbReference>
<evidence type="ECO:0000313" key="6">
    <source>
        <dbReference type="Proteomes" id="UP001342826"/>
    </source>
</evidence>
<dbReference type="EC" id="6.-.-.-" evidence="2"/>